<accession>A0AA37M9W0</accession>
<evidence type="ECO:0000313" key="1">
    <source>
        <dbReference type="EMBL" id="GJD77985.1"/>
    </source>
</evidence>
<sequence length="207" mass="22370">MSAAEIYASCARLRQVHLEWFAAAGVSGFALLGYLADPAAVGVAAHHLVWRGRIPFTLGFEVRQARVQFLRGSRFVFADDKRADPDALVPAFVIPAIEDDELLDLVAWHPKTGRLASLNRHVGVLIGPVAPTVDEPLLVFPDPLAWLAVCRRGAVIVHESLARPFLLDQPALQAADVAHGESLQAMLAKVRLPRIVVPTDSIARAAA</sequence>
<organism evidence="1 2">
    <name type="scientific">Methylobacterium gregans</name>
    <dbReference type="NCBI Taxonomy" id="374424"/>
    <lineage>
        <taxon>Bacteria</taxon>
        <taxon>Pseudomonadati</taxon>
        <taxon>Pseudomonadota</taxon>
        <taxon>Alphaproteobacteria</taxon>
        <taxon>Hyphomicrobiales</taxon>
        <taxon>Methylobacteriaceae</taxon>
        <taxon>Methylobacterium</taxon>
    </lineage>
</organism>
<gene>
    <name evidence="1" type="ORF">NBEOAGPD_1197</name>
</gene>
<keyword evidence="2" id="KW-1185">Reference proteome</keyword>
<protein>
    <submittedName>
        <fullName evidence="1">Uncharacterized protein</fullName>
    </submittedName>
</protein>
<dbReference type="RefSeq" id="WP_238301716.1">
    <property type="nucleotide sequence ID" value="NZ_BPQM01000026.1"/>
</dbReference>
<reference evidence="1" key="1">
    <citation type="journal article" date="2016" name="Front. Microbiol.">
        <title>Genome Sequence of the Piezophilic, Mesophilic Sulfate-Reducing Bacterium Desulfovibrio indicus J2T.</title>
        <authorList>
            <person name="Cao J."/>
            <person name="Maignien L."/>
            <person name="Shao Z."/>
            <person name="Alain K."/>
            <person name="Jebbar M."/>
        </authorList>
    </citation>
    <scope>NUCLEOTIDE SEQUENCE</scope>
    <source>
        <strain evidence="1">NBRC 103626</strain>
    </source>
</reference>
<dbReference type="Proteomes" id="UP001055108">
    <property type="component" value="Unassembled WGS sequence"/>
</dbReference>
<dbReference type="EMBL" id="BPQM01000026">
    <property type="protein sequence ID" value="GJD77985.1"/>
    <property type="molecule type" value="Genomic_DNA"/>
</dbReference>
<proteinExistence type="predicted"/>
<name>A0AA37M9W0_9HYPH</name>
<evidence type="ECO:0000313" key="2">
    <source>
        <dbReference type="Proteomes" id="UP001055108"/>
    </source>
</evidence>
<comment type="caution">
    <text evidence="1">The sequence shown here is derived from an EMBL/GenBank/DDBJ whole genome shotgun (WGS) entry which is preliminary data.</text>
</comment>
<dbReference type="AlphaFoldDB" id="A0AA37M9W0"/>
<reference evidence="1" key="2">
    <citation type="submission" date="2021-08" db="EMBL/GenBank/DDBJ databases">
        <authorList>
            <person name="Tani A."/>
            <person name="Ola A."/>
            <person name="Ogura Y."/>
            <person name="Katsura K."/>
            <person name="Hayashi T."/>
        </authorList>
    </citation>
    <scope>NUCLEOTIDE SEQUENCE</scope>
    <source>
        <strain evidence="1">NBRC 103626</strain>
    </source>
</reference>